<feature type="transmembrane region" description="Helical" evidence="1">
    <location>
        <begin position="47"/>
        <end position="75"/>
    </location>
</feature>
<evidence type="ECO:0000256" key="1">
    <source>
        <dbReference type="SAM" id="Phobius"/>
    </source>
</evidence>
<dbReference type="AlphaFoldDB" id="A0A1H6IEP0"/>
<keyword evidence="1" id="KW-0472">Membrane</keyword>
<name>A0A1H6IEP0_9EURY</name>
<organism evidence="2 3">
    <name type="scientific">Halopenitus malekzadehii</name>
    <dbReference type="NCBI Taxonomy" id="1267564"/>
    <lineage>
        <taxon>Archaea</taxon>
        <taxon>Methanobacteriati</taxon>
        <taxon>Methanobacteriota</taxon>
        <taxon>Stenosarchaea group</taxon>
        <taxon>Halobacteria</taxon>
        <taxon>Halobacteriales</taxon>
        <taxon>Haloferacaceae</taxon>
        <taxon>Halopenitus</taxon>
    </lineage>
</organism>
<gene>
    <name evidence="2" type="ORF">SAMN05192561_10249</name>
</gene>
<sequence>MWPWGHLAFAYLCLLLVSRISERVTQSVGVVVALVFGSQFPDLVDKPLAWSVTVLPSGRSLAHSLLTAAVVLYILSRLSARYDRQDLVASFGVGWVSHSLSDLGPGVIIGLFRGDMSQIQWTTYLLWPVLESPPYPNDDSFAVHFSELQMTPYVTAQFLLLGLAVGIWFVSGAESARTVRVWLRSNIQRF</sequence>
<feature type="transmembrane region" description="Helical" evidence="1">
    <location>
        <begin position="150"/>
        <end position="170"/>
    </location>
</feature>
<keyword evidence="2" id="KW-0378">Hydrolase</keyword>
<proteinExistence type="predicted"/>
<dbReference type="EMBL" id="FNWU01000002">
    <property type="protein sequence ID" value="SEH45617.1"/>
    <property type="molecule type" value="Genomic_DNA"/>
</dbReference>
<dbReference type="GO" id="GO:0016787">
    <property type="term" value="F:hydrolase activity"/>
    <property type="evidence" value="ECO:0007669"/>
    <property type="project" value="UniProtKB-KW"/>
</dbReference>
<dbReference type="InterPro" id="IPR007404">
    <property type="entry name" value="YdjM-like"/>
</dbReference>
<dbReference type="STRING" id="1267564.SAMN05192561_10249"/>
<evidence type="ECO:0000313" key="3">
    <source>
        <dbReference type="Proteomes" id="UP000199215"/>
    </source>
</evidence>
<evidence type="ECO:0000313" key="2">
    <source>
        <dbReference type="EMBL" id="SEH45617.1"/>
    </source>
</evidence>
<dbReference type="RefSeq" id="WP_092815816.1">
    <property type="nucleotide sequence ID" value="NZ_FNWU01000002.1"/>
</dbReference>
<keyword evidence="3" id="KW-1185">Reference proteome</keyword>
<feature type="transmembrane region" description="Helical" evidence="1">
    <location>
        <begin position="87"/>
        <end position="112"/>
    </location>
</feature>
<keyword evidence="1" id="KW-1133">Transmembrane helix</keyword>
<dbReference type="Pfam" id="PF04307">
    <property type="entry name" value="YdjM"/>
    <property type="match status" value="1"/>
</dbReference>
<reference evidence="2 3" key="1">
    <citation type="submission" date="2016-10" db="EMBL/GenBank/DDBJ databases">
        <authorList>
            <person name="de Groot N.N."/>
        </authorList>
    </citation>
    <scope>NUCLEOTIDE SEQUENCE [LARGE SCALE GENOMIC DNA]</scope>
    <source>
        <strain evidence="2 3">IBRC-M10418</strain>
    </source>
</reference>
<keyword evidence="1" id="KW-0812">Transmembrane</keyword>
<protein>
    <submittedName>
        <fullName evidence="2">LexA-binding, inner membrane-associated putative hydrolase</fullName>
    </submittedName>
</protein>
<dbReference type="Proteomes" id="UP000199215">
    <property type="component" value="Unassembled WGS sequence"/>
</dbReference>
<accession>A0A1H6IEP0</accession>